<dbReference type="Proteomes" id="UP001148786">
    <property type="component" value="Unassembled WGS sequence"/>
</dbReference>
<proteinExistence type="predicted"/>
<comment type="caution">
    <text evidence="2">The sequence shown here is derived from an EMBL/GenBank/DDBJ whole genome shotgun (WGS) entry which is preliminary data.</text>
</comment>
<dbReference type="EMBL" id="JANKHO010001973">
    <property type="protein sequence ID" value="KAJ3496087.1"/>
    <property type="molecule type" value="Genomic_DNA"/>
</dbReference>
<evidence type="ECO:0000313" key="3">
    <source>
        <dbReference type="Proteomes" id="UP001148786"/>
    </source>
</evidence>
<organism evidence="2 3">
    <name type="scientific">Agrocybe chaxingu</name>
    <dbReference type="NCBI Taxonomy" id="84603"/>
    <lineage>
        <taxon>Eukaryota</taxon>
        <taxon>Fungi</taxon>
        <taxon>Dikarya</taxon>
        <taxon>Basidiomycota</taxon>
        <taxon>Agaricomycotina</taxon>
        <taxon>Agaricomycetes</taxon>
        <taxon>Agaricomycetidae</taxon>
        <taxon>Agaricales</taxon>
        <taxon>Agaricineae</taxon>
        <taxon>Strophariaceae</taxon>
        <taxon>Agrocybe</taxon>
    </lineage>
</organism>
<feature type="region of interest" description="Disordered" evidence="1">
    <location>
        <begin position="546"/>
        <end position="604"/>
    </location>
</feature>
<dbReference type="AlphaFoldDB" id="A0A9W8JQK0"/>
<feature type="compositionally biased region" description="Basic residues" evidence="1">
    <location>
        <begin position="594"/>
        <end position="604"/>
    </location>
</feature>
<name>A0A9W8JQK0_9AGAR</name>
<evidence type="ECO:0000256" key="1">
    <source>
        <dbReference type="SAM" id="MobiDB-lite"/>
    </source>
</evidence>
<feature type="compositionally biased region" description="Polar residues" evidence="1">
    <location>
        <begin position="112"/>
        <end position="121"/>
    </location>
</feature>
<accession>A0A9W8JQK0</accession>
<reference evidence="2" key="1">
    <citation type="submission" date="2022-07" db="EMBL/GenBank/DDBJ databases">
        <title>Genome Sequence of Agrocybe chaxingu.</title>
        <authorList>
            <person name="Buettner E."/>
        </authorList>
    </citation>
    <scope>NUCLEOTIDE SEQUENCE</scope>
    <source>
        <strain evidence="2">MP-N11</strain>
    </source>
</reference>
<feature type="compositionally biased region" description="Basic and acidic residues" evidence="1">
    <location>
        <begin position="580"/>
        <end position="593"/>
    </location>
</feature>
<feature type="compositionally biased region" description="Basic and acidic residues" evidence="1">
    <location>
        <begin position="560"/>
        <end position="572"/>
    </location>
</feature>
<sequence length="604" mass="67338">MLKLLIDTKNAFDPSCLSCGCVLMQTSAMISSAHSLVPPTTTPVSLWPPTLPSPPIPFHTKVRRQFLGIEAPRRADPTSRTKILSSSREECRASGATTQRAGSNPCLAEKVSSGSSSTEQPPTSIVFRSILDVWVYVGGRSLTLTCSAPLSSLLPAAFSLKFHLEDRYRDALMSTQQRLSTNHRGRTLALEKTSAWVPQPNNPPASTRKSDGHVHVGKGTSFYRLPRLSFISPFLYPFPQVSDPRILLPRCSKARLPTTPLRQPLRTNLRIRQDFASGSPTEQRPDFKNDLDMMFKSDGERMSLVGWRCSCGHSLFSRLLRLSSRTRCFARATPAAAPIHERYRLRVLTHSHHLTMPQYVHITTHAFKDHQPNPQLECFNIQAGVILSPAWPIFHPSTLLGPFPLATAPTTLRRCSWVPIDAANDTHELIPWEELPPGFFNRTTPTSSRSSVLTLRIVAGLYDTRGAHSVPSTCLYVFNTSCSIINVHLQEGFPFTLSPSPWGLVSRVSSPTRLCLVAATLLIPPSLAIESALTCPTHLYAISGLPSPRPPATYHTRRRTGGEETRREDDLPQPRYLGRPRRDQQHTTSDRRRRDGRRTRGTHQ</sequence>
<protein>
    <submittedName>
        <fullName evidence="2">Uncharacterized protein</fullName>
    </submittedName>
</protein>
<feature type="region of interest" description="Disordered" evidence="1">
    <location>
        <begin position="75"/>
        <end position="121"/>
    </location>
</feature>
<keyword evidence="3" id="KW-1185">Reference proteome</keyword>
<evidence type="ECO:0000313" key="2">
    <source>
        <dbReference type="EMBL" id="KAJ3496087.1"/>
    </source>
</evidence>
<gene>
    <name evidence="2" type="ORF">NLJ89_g10533</name>
</gene>